<protein>
    <submittedName>
        <fullName evidence="3">Quinoprotein dehydrogenase-associated ABC transporter substrate-binding protein</fullName>
    </submittedName>
</protein>
<keyword evidence="4" id="KW-1185">Reference proteome</keyword>
<dbReference type="AlphaFoldDB" id="W0RFB9"/>
<dbReference type="PATRIC" id="fig|861299.3.peg.1989"/>
<dbReference type="PANTHER" id="PTHR35936">
    <property type="entry name" value="MEMBRANE-BOUND LYTIC MUREIN TRANSGLYCOSYLASE F"/>
    <property type="match status" value="1"/>
</dbReference>
<sequence length="323" mass="34379">MVTHPSPTRRRRRLVAVLTVAAALVVAAVLVARGRGAAAAAPTASAADGGAALSPRDAAQAPSGLAPAVWVAGTPGARVLRACADPNNLPFSDSTGAGFENHIAELLATELHARLEYTWWAQRRGYVRNTLAAGACDVLLGIPASFDRALRTRPYYRSTYVFVTQRGGPHVRSFDDPVLKRLRIGVSVVGDDYAATPPVHALLARDVPPDHLRGYTVYGDYREPAPPARVVDAVARGDVDVAIAWGPLAGYFAARAPRPLAVTPVSPQIDLPFLPFVFDIAMGVRRGDTALRDSLDAILVRRKPTIDSLLASYHVPRLDVAGP</sequence>
<dbReference type="OrthoDB" id="176845at2"/>
<evidence type="ECO:0000259" key="2">
    <source>
        <dbReference type="SMART" id="SM00062"/>
    </source>
</evidence>
<dbReference type="HOGENOM" id="CLU_056715_0_0_0"/>
<organism evidence="3 4">
    <name type="scientific">Gemmatirosa kalamazoonensis</name>
    <dbReference type="NCBI Taxonomy" id="861299"/>
    <lineage>
        <taxon>Bacteria</taxon>
        <taxon>Pseudomonadati</taxon>
        <taxon>Gemmatimonadota</taxon>
        <taxon>Gemmatimonadia</taxon>
        <taxon>Gemmatimonadales</taxon>
        <taxon>Gemmatimonadaceae</taxon>
        <taxon>Gemmatirosa</taxon>
    </lineage>
</organism>
<accession>W0RFB9</accession>
<dbReference type="PANTHER" id="PTHR35936:SF17">
    <property type="entry name" value="ARGININE-BINDING EXTRACELLULAR PROTEIN ARTP"/>
    <property type="match status" value="1"/>
</dbReference>
<dbReference type="InterPro" id="IPR001638">
    <property type="entry name" value="Solute-binding_3/MltF_N"/>
</dbReference>
<dbReference type="InterPro" id="IPR022448">
    <property type="entry name" value="Quinoprotein_dehydrogenase"/>
</dbReference>
<dbReference type="SUPFAM" id="SSF53850">
    <property type="entry name" value="Periplasmic binding protein-like II"/>
    <property type="match status" value="1"/>
</dbReference>
<dbReference type="STRING" id="861299.J421_1954"/>
<dbReference type="RefSeq" id="WP_025410987.1">
    <property type="nucleotide sequence ID" value="NZ_CP007128.1"/>
</dbReference>
<evidence type="ECO:0000313" key="3">
    <source>
        <dbReference type="EMBL" id="AHG89491.1"/>
    </source>
</evidence>
<dbReference type="Gene3D" id="3.40.190.10">
    <property type="entry name" value="Periplasmic binding protein-like II"/>
    <property type="match status" value="2"/>
</dbReference>
<dbReference type="NCBIfam" id="TIGR03871">
    <property type="entry name" value="ABC_peri_MoxJ_2"/>
    <property type="match status" value="1"/>
</dbReference>
<dbReference type="PROSITE" id="PS51318">
    <property type="entry name" value="TAT"/>
    <property type="match status" value="1"/>
</dbReference>
<dbReference type="SMART" id="SM00062">
    <property type="entry name" value="PBPb"/>
    <property type="match status" value="1"/>
</dbReference>
<dbReference type="KEGG" id="gba:J421_1954"/>
<dbReference type="InParanoid" id="W0RFB9"/>
<dbReference type="eggNOG" id="COG0834">
    <property type="taxonomic scope" value="Bacteria"/>
</dbReference>
<evidence type="ECO:0000313" key="4">
    <source>
        <dbReference type="Proteomes" id="UP000019151"/>
    </source>
</evidence>
<dbReference type="EMBL" id="CP007128">
    <property type="protein sequence ID" value="AHG89491.1"/>
    <property type="molecule type" value="Genomic_DNA"/>
</dbReference>
<feature type="domain" description="Solute-binding protein family 3/N-terminal" evidence="2">
    <location>
        <begin position="79"/>
        <end position="317"/>
    </location>
</feature>
<proteinExistence type="predicted"/>
<name>W0RFB9_9BACT</name>
<gene>
    <name evidence="3" type="ORF">J421_1954</name>
</gene>
<dbReference type="Proteomes" id="UP000019151">
    <property type="component" value="Chromosome"/>
</dbReference>
<dbReference type="InterPro" id="IPR006311">
    <property type="entry name" value="TAT_signal"/>
</dbReference>
<reference evidence="3 4" key="1">
    <citation type="journal article" date="2014" name="Genome Announc.">
        <title>Genome Sequence and Methylome of Soil Bacterium Gemmatirosa kalamazoonensis KBS708T, a Member of the Rarely Cultivated Gemmatimonadetes Phylum.</title>
        <authorList>
            <person name="Debruyn J.M."/>
            <person name="Radosevich M."/>
            <person name="Wommack K.E."/>
            <person name="Polson S.W."/>
            <person name="Hauser L.J."/>
            <person name="Fawaz M.N."/>
            <person name="Korlach J."/>
            <person name="Tsai Y.C."/>
        </authorList>
    </citation>
    <scope>NUCLEOTIDE SEQUENCE [LARGE SCALE GENOMIC DNA]</scope>
    <source>
        <strain evidence="3 4">KBS708</strain>
    </source>
</reference>
<keyword evidence="1" id="KW-0732">Signal</keyword>
<evidence type="ECO:0000256" key="1">
    <source>
        <dbReference type="ARBA" id="ARBA00022729"/>
    </source>
</evidence>